<dbReference type="InParanoid" id="A0A2K2DPN3"/>
<reference evidence="3" key="3">
    <citation type="submission" date="2018-08" db="UniProtKB">
        <authorList>
            <consortium name="EnsemblPlants"/>
        </authorList>
    </citation>
    <scope>IDENTIFICATION</scope>
    <source>
        <strain evidence="3">cv. Bd21</strain>
    </source>
</reference>
<dbReference type="Gramene" id="PNT76235">
    <property type="protein sequence ID" value="PNT76235"/>
    <property type="gene ID" value="BRADI_1g46223v3"/>
</dbReference>
<name>A0A2K2DPN3_BRADI</name>
<proteinExistence type="predicted"/>
<keyword evidence="4" id="KW-1185">Reference proteome</keyword>
<dbReference type="Proteomes" id="UP000008810">
    <property type="component" value="Chromosome 1"/>
</dbReference>
<reference evidence="2 3" key="1">
    <citation type="journal article" date="2010" name="Nature">
        <title>Genome sequencing and analysis of the model grass Brachypodium distachyon.</title>
        <authorList>
            <consortium name="International Brachypodium Initiative"/>
        </authorList>
    </citation>
    <scope>NUCLEOTIDE SEQUENCE [LARGE SCALE GENOMIC DNA]</scope>
    <source>
        <strain evidence="2 3">Bd21</strain>
    </source>
</reference>
<evidence type="ECO:0000313" key="3">
    <source>
        <dbReference type="EnsemblPlants" id="PNT76235"/>
    </source>
</evidence>
<gene>
    <name evidence="2" type="ORF">BRADI_1g46223v3</name>
</gene>
<evidence type="ECO:0000256" key="1">
    <source>
        <dbReference type="SAM" id="MobiDB-lite"/>
    </source>
</evidence>
<organism evidence="2">
    <name type="scientific">Brachypodium distachyon</name>
    <name type="common">Purple false brome</name>
    <name type="synonym">Trachynia distachya</name>
    <dbReference type="NCBI Taxonomy" id="15368"/>
    <lineage>
        <taxon>Eukaryota</taxon>
        <taxon>Viridiplantae</taxon>
        <taxon>Streptophyta</taxon>
        <taxon>Embryophyta</taxon>
        <taxon>Tracheophyta</taxon>
        <taxon>Spermatophyta</taxon>
        <taxon>Magnoliopsida</taxon>
        <taxon>Liliopsida</taxon>
        <taxon>Poales</taxon>
        <taxon>Poaceae</taxon>
        <taxon>BOP clade</taxon>
        <taxon>Pooideae</taxon>
        <taxon>Stipodae</taxon>
        <taxon>Brachypodieae</taxon>
        <taxon>Brachypodium</taxon>
    </lineage>
</organism>
<evidence type="ECO:0000313" key="2">
    <source>
        <dbReference type="EMBL" id="PNT76235.1"/>
    </source>
</evidence>
<reference evidence="2" key="2">
    <citation type="submission" date="2017-06" db="EMBL/GenBank/DDBJ databases">
        <title>WGS assembly of Brachypodium distachyon.</title>
        <authorList>
            <consortium name="The International Brachypodium Initiative"/>
            <person name="Lucas S."/>
            <person name="Harmon-Smith M."/>
            <person name="Lail K."/>
            <person name="Tice H."/>
            <person name="Grimwood J."/>
            <person name="Bruce D."/>
            <person name="Barry K."/>
            <person name="Shu S."/>
            <person name="Lindquist E."/>
            <person name="Wang M."/>
            <person name="Pitluck S."/>
            <person name="Vogel J.P."/>
            <person name="Garvin D.F."/>
            <person name="Mockler T.C."/>
            <person name="Schmutz J."/>
            <person name="Rokhsar D."/>
            <person name="Bevan M.W."/>
        </authorList>
    </citation>
    <scope>NUCLEOTIDE SEQUENCE</scope>
    <source>
        <strain evidence="2">Bd21</strain>
    </source>
</reference>
<dbReference type="EMBL" id="CM000880">
    <property type="protein sequence ID" value="PNT76235.1"/>
    <property type="molecule type" value="Genomic_DNA"/>
</dbReference>
<accession>A0A2K2DPN3</accession>
<protein>
    <submittedName>
        <fullName evidence="2 3">Uncharacterized protein</fullName>
    </submittedName>
</protein>
<evidence type="ECO:0000313" key="4">
    <source>
        <dbReference type="Proteomes" id="UP000008810"/>
    </source>
</evidence>
<feature type="compositionally biased region" description="Basic and acidic residues" evidence="1">
    <location>
        <begin position="55"/>
        <end position="70"/>
    </location>
</feature>
<dbReference type="AlphaFoldDB" id="A0A2K2DPN3"/>
<feature type="region of interest" description="Disordered" evidence="1">
    <location>
        <begin position="51"/>
        <end position="70"/>
    </location>
</feature>
<dbReference type="EnsemblPlants" id="PNT76235">
    <property type="protein sequence ID" value="PNT76235"/>
    <property type="gene ID" value="BRADI_1g46223v3"/>
</dbReference>
<sequence length="70" mass="7690">MSVWHNDTSTTCINTFGCAVCCCFVIGERDISGGLDLPQLIEICKLPCSPQLADGTEHGQNKLDSSYWEH</sequence>